<dbReference type="EMBL" id="CP058530">
    <property type="protein sequence ID" value="QLG29649.1"/>
    <property type="molecule type" value="Genomic_DNA"/>
</dbReference>
<accession>A0A7D5GZL3</accession>
<dbReference type="Pfam" id="PF00571">
    <property type="entry name" value="CBS"/>
    <property type="match status" value="2"/>
</dbReference>
<feature type="domain" description="CBS" evidence="3">
    <location>
        <begin position="75"/>
        <end position="132"/>
    </location>
</feature>
<evidence type="ECO:0000256" key="2">
    <source>
        <dbReference type="PROSITE-ProRule" id="PRU00703"/>
    </source>
</evidence>
<dbReference type="SUPFAM" id="SSF54631">
    <property type="entry name" value="CBS-domain pair"/>
    <property type="match status" value="1"/>
</dbReference>
<dbReference type="PANTHER" id="PTHR43080:SF2">
    <property type="entry name" value="CBS DOMAIN-CONTAINING PROTEIN"/>
    <property type="match status" value="1"/>
</dbReference>
<sequence length="134" mass="14140">MDDIFVARLMSSDLRTVTPDTLVEEAAGTMLEHGIGSVIVVDDDGGLAGILTSTDFVRIVAERRPKDETPVSEYMTTDVVTATAQDVVTDVADAMLDHGVHHIPIVSDEDGVIGIVTTTDIAAYVSQTEAPSPA</sequence>
<feature type="domain" description="CBS" evidence="3">
    <location>
        <begin position="10"/>
        <end position="68"/>
    </location>
</feature>
<gene>
    <name evidence="4" type="ORF">HUG10_18745</name>
</gene>
<dbReference type="OrthoDB" id="8919at2157"/>
<dbReference type="CDD" id="cd09836">
    <property type="entry name" value="CBS_pair_arch"/>
    <property type="match status" value="1"/>
</dbReference>
<evidence type="ECO:0000313" key="4">
    <source>
        <dbReference type="EMBL" id="QLG29649.1"/>
    </source>
</evidence>
<dbReference type="InterPro" id="IPR051257">
    <property type="entry name" value="Diverse_CBS-Domain"/>
</dbReference>
<dbReference type="Gene3D" id="3.10.580.10">
    <property type="entry name" value="CBS-domain"/>
    <property type="match status" value="1"/>
</dbReference>
<keyword evidence="5" id="KW-1185">Reference proteome</keyword>
<proteinExistence type="predicted"/>
<dbReference type="GeneID" id="56030916"/>
<evidence type="ECO:0000313" key="5">
    <source>
        <dbReference type="Proteomes" id="UP000509750"/>
    </source>
</evidence>
<dbReference type="InterPro" id="IPR000644">
    <property type="entry name" value="CBS_dom"/>
</dbReference>
<dbReference type="InterPro" id="IPR046342">
    <property type="entry name" value="CBS_dom_sf"/>
</dbReference>
<evidence type="ECO:0000259" key="3">
    <source>
        <dbReference type="PROSITE" id="PS51371"/>
    </source>
</evidence>
<geneLocation type="plasmid" evidence="4 5">
    <name>unnamed1</name>
</geneLocation>
<dbReference type="RefSeq" id="WP_179171223.1">
    <property type="nucleotide sequence ID" value="NZ_CP058530.1"/>
</dbReference>
<reference evidence="4 5" key="1">
    <citation type="submission" date="2020-07" db="EMBL/GenBank/DDBJ databases">
        <title>Gai3-2, isolated from salt lake.</title>
        <authorList>
            <person name="Cui H."/>
            <person name="Shi X."/>
        </authorList>
    </citation>
    <scope>NUCLEOTIDE SEQUENCE [LARGE SCALE GENOMIC DNA]</scope>
    <source>
        <strain evidence="4 5">Gai3-2</strain>
        <plasmid evidence="4 5">unnamed1</plasmid>
    </source>
</reference>
<dbReference type="SMART" id="SM00116">
    <property type="entry name" value="CBS"/>
    <property type="match status" value="2"/>
</dbReference>
<dbReference type="AlphaFoldDB" id="A0A7D5GZL3"/>
<dbReference type="PANTHER" id="PTHR43080">
    <property type="entry name" value="CBS DOMAIN-CONTAINING PROTEIN CBSX3, MITOCHONDRIAL"/>
    <property type="match status" value="1"/>
</dbReference>
<organism evidence="4 5">
    <name type="scientific">Halorarum halophilum</name>
    <dbReference type="NCBI Taxonomy" id="2743090"/>
    <lineage>
        <taxon>Archaea</taxon>
        <taxon>Methanobacteriati</taxon>
        <taxon>Methanobacteriota</taxon>
        <taxon>Stenosarchaea group</taxon>
        <taxon>Halobacteria</taxon>
        <taxon>Halobacteriales</taxon>
        <taxon>Haloferacaceae</taxon>
        <taxon>Halorarum</taxon>
    </lineage>
</organism>
<keyword evidence="4" id="KW-0614">Plasmid</keyword>
<evidence type="ECO:0000256" key="1">
    <source>
        <dbReference type="ARBA" id="ARBA00023122"/>
    </source>
</evidence>
<dbReference type="PROSITE" id="PS51371">
    <property type="entry name" value="CBS"/>
    <property type="match status" value="2"/>
</dbReference>
<protein>
    <submittedName>
        <fullName evidence="4">CBS domain-containing protein</fullName>
    </submittedName>
</protein>
<dbReference type="KEGG" id="halg:HUG10_18745"/>
<keyword evidence="1 2" id="KW-0129">CBS domain</keyword>
<name>A0A7D5GZL3_9EURY</name>
<dbReference type="Proteomes" id="UP000509750">
    <property type="component" value="Plasmid unnamed1"/>
</dbReference>